<name>A0A948RZA0_UNCEI</name>
<evidence type="ECO:0000259" key="1">
    <source>
        <dbReference type="PROSITE" id="PS50075"/>
    </source>
</evidence>
<dbReference type="Gene3D" id="1.10.1200.10">
    <property type="entry name" value="ACP-like"/>
    <property type="match status" value="1"/>
</dbReference>
<dbReference type="AlphaFoldDB" id="A0A948RZA0"/>
<gene>
    <name evidence="2" type="ORF">KJ970_15485</name>
</gene>
<dbReference type="PROSITE" id="PS50075">
    <property type="entry name" value="CARRIER"/>
    <property type="match status" value="1"/>
</dbReference>
<feature type="domain" description="Carrier" evidence="1">
    <location>
        <begin position="1"/>
        <end position="79"/>
    </location>
</feature>
<organism evidence="2 3">
    <name type="scientific">Eiseniibacteriota bacterium</name>
    <dbReference type="NCBI Taxonomy" id="2212470"/>
    <lineage>
        <taxon>Bacteria</taxon>
        <taxon>Candidatus Eiseniibacteriota</taxon>
    </lineage>
</organism>
<dbReference type="InterPro" id="IPR036736">
    <property type="entry name" value="ACP-like_sf"/>
</dbReference>
<protein>
    <submittedName>
        <fullName evidence="2">Acyl carrier protein</fullName>
    </submittedName>
</protein>
<accession>A0A948RZA0</accession>
<proteinExistence type="predicted"/>
<dbReference type="InterPro" id="IPR009081">
    <property type="entry name" value="PP-bd_ACP"/>
</dbReference>
<evidence type="ECO:0000313" key="2">
    <source>
        <dbReference type="EMBL" id="MBU2692324.1"/>
    </source>
</evidence>
<dbReference type="SUPFAM" id="SSF47336">
    <property type="entry name" value="ACP-like"/>
    <property type="match status" value="1"/>
</dbReference>
<evidence type="ECO:0000313" key="3">
    <source>
        <dbReference type="Proteomes" id="UP000777784"/>
    </source>
</evidence>
<dbReference type="Proteomes" id="UP000777784">
    <property type="component" value="Unassembled WGS sequence"/>
</dbReference>
<reference evidence="2" key="1">
    <citation type="submission" date="2021-05" db="EMBL/GenBank/DDBJ databases">
        <title>Energy efficiency and biological interactions define the core microbiome of deep oligotrophic groundwater.</title>
        <authorList>
            <person name="Mehrshad M."/>
            <person name="Lopez-Fernandez M."/>
            <person name="Bell E."/>
            <person name="Bernier-Latmani R."/>
            <person name="Bertilsson S."/>
            <person name="Dopson M."/>
        </authorList>
    </citation>
    <scope>NUCLEOTIDE SEQUENCE</scope>
    <source>
        <strain evidence="2">Modern_marine.mb.64</strain>
    </source>
</reference>
<sequence>MDIKEKVRNFITESFYVVDEMKLNDDSSLLEKGVVDSTGILEVIAFLEEKFSLQVEENEMVADNFDSISSITHFICKKLGLVVPQRNASDTPLSEAAN</sequence>
<comment type="caution">
    <text evidence="2">The sequence shown here is derived from an EMBL/GenBank/DDBJ whole genome shotgun (WGS) entry which is preliminary data.</text>
</comment>
<dbReference type="EMBL" id="JAHJDP010000087">
    <property type="protein sequence ID" value="MBU2692324.1"/>
    <property type="molecule type" value="Genomic_DNA"/>
</dbReference>